<evidence type="ECO:0000313" key="5">
    <source>
        <dbReference type="Proteomes" id="UP001642464"/>
    </source>
</evidence>
<gene>
    <name evidence="3" type="ORF">SCF082_LOCUS31312</name>
    <name evidence="4" type="ORF">SCF082_LOCUS31397</name>
</gene>
<evidence type="ECO:0000256" key="1">
    <source>
        <dbReference type="SAM" id="MobiDB-lite"/>
    </source>
</evidence>
<dbReference type="Proteomes" id="UP001642464">
    <property type="component" value="Unassembled WGS sequence"/>
</dbReference>
<feature type="region of interest" description="Disordered" evidence="1">
    <location>
        <begin position="137"/>
        <end position="176"/>
    </location>
</feature>
<dbReference type="GO" id="GO:0005524">
    <property type="term" value="F:ATP binding"/>
    <property type="evidence" value="ECO:0007669"/>
    <property type="project" value="UniProtKB-KW"/>
</dbReference>
<protein>
    <submittedName>
        <fullName evidence="3">ABC transporter ATP-binding protein</fullName>
    </submittedName>
</protein>
<keyword evidence="2" id="KW-0472">Membrane</keyword>
<sequence length="176" mass="19287">MCWSACESMLSPLPSSMAILMKGCAVKRWGQLLPAVSHVANDAAIEAVYKMVSGVVSLAFILMPMLIVAPMYLQGLVSFGVIQQSQILFQNLMSGMMDIGKELDNFARLGAESVRVQEIWDSLLKIRKSQDHLEKMKEVDDEVTTIGAESSDDESSSYDSVSDLENGSSAEETKEK</sequence>
<name>A0ABP0N9J7_9DINO</name>
<dbReference type="EMBL" id="CAXAMM010026446">
    <property type="protein sequence ID" value="CAK9058940.1"/>
    <property type="molecule type" value="Genomic_DNA"/>
</dbReference>
<dbReference type="EMBL" id="CAXAMM010026557">
    <property type="protein sequence ID" value="CAK9059164.1"/>
    <property type="molecule type" value="Genomic_DNA"/>
</dbReference>
<evidence type="ECO:0000313" key="3">
    <source>
        <dbReference type="EMBL" id="CAK9058940.1"/>
    </source>
</evidence>
<keyword evidence="5" id="KW-1185">Reference proteome</keyword>
<evidence type="ECO:0000313" key="4">
    <source>
        <dbReference type="EMBL" id="CAK9059164.1"/>
    </source>
</evidence>
<accession>A0ABP0N9J7</accession>
<keyword evidence="2" id="KW-1133">Transmembrane helix</keyword>
<keyword evidence="3" id="KW-0067">ATP-binding</keyword>
<keyword evidence="2" id="KW-0812">Transmembrane</keyword>
<evidence type="ECO:0000256" key="2">
    <source>
        <dbReference type="SAM" id="Phobius"/>
    </source>
</evidence>
<organism evidence="3 5">
    <name type="scientific">Durusdinium trenchii</name>
    <dbReference type="NCBI Taxonomy" id="1381693"/>
    <lineage>
        <taxon>Eukaryota</taxon>
        <taxon>Sar</taxon>
        <taxon>Alveolata</taxon>
        <taxon>Dinophyceae</taxon>
        <taxon>Suessiales</taxon>
        <taxon>Symbiodiniaceae</taxon>
        <taxon>Durusdinium</taxon>
    </lineage>
</organism>
<proteinExistence type="predicted"/>
<keyword evidence="3" id="KW-0547">Nucleotide-binding</keyword>
<reference evidence="3 5" key="1">
    <citation type="submission" date="2024-02" db="EMBL/GenBank/DDBJ databases">
        <authorList>
            <person name="Chen Y."/>
            <person name="Shah S."/>
            <person name="Dougan E. K."/>
            <person name="Thang M."/>
            <person name="Chan C."/>
        </authorList>
    </citation>
    <scope>NUCLEOTIDE SEQUENCE [LARGE SCALE GENOMIC DNA]</scope>
</reference>
<feature type="transmembrane region" description="Helical" evidence="2">
    <location>
        <begin position="51"/>
        <end position="73"/>
    </location>
</feature>
<comment type="caution">
    <text evidence="3">The sequence shown here is derived from an EMBL/GenBank/DDBJ whole genome shotgun (WGS) entry which is preliminary data.</text>
</comment>